<feature type="chain" id="PRO_5044863512" description="Protein kinase domain-containing protein" evidence="15">
    <location>
        <begin position="26"/>
        <end position="593"/>
    </location>
</feature>
<dbReference type="GO" id="GO:0005524">
    <property type="term" value="F:ATP binding"/>
    <property type="evidence" value="ECO:0007669"/>
    <property type="project" value="UniProtKB-KW"/>
</dbReference>
<evidence type="ECO:0000256" key="2">
    <source>
        <dbReference type="ARBA" id="ARBA00022553"/>
    </source>
</evidence>
<evidence type="ECO:0000256" key="13">
    <source>
        <dbReference type="ARBA" id="ARBA00047951"/>
    </source>
</evidence>
<feature type="domain" description="Protein kinase" evidence="16">
    <location>
        <begin position="353"/>
        <end position="593"/>
    </location>
</feature>
<keyword evidence="3 14" id="KW-0812">Transmembrane</keyword>
<evidence type="ECO:0000313" key="18">
    <source>
        <dbReference type="Proteomes" id="UP001642260"/>
    </source>
</evidence>
<evidence type="ECO:0000256" key="4">
    <source>
        <dbReference type="ARBA" id="ARBA00022729"/>
    </source>
</evidence>
<evidence type="ECO:0000256" key="7">
    <source>
        <dbReference type="ARBA" id="ARBA00022840"/>
    </source>
</evidence>
<reference evidence="17 18" key="1">
    <citation type="submission" date="2022-03" db="EMBL/GenBank/DDBJ databases">
        <authorList>
            <person name="Macdonald S."/>
            <person name="Ahmed S."/>
            <person name="Newling K."/>
        </authorList>
    </citation>
    <scope>NUCLEOTIDE SEQUENCE [LARGE SCALE GENOMIC DNA]</scope>
</reference>
<dbReference type="PROSITE" id="PS00108">
    <property type="entry name" value="PROTEIN_KINASE_ST"/>
    <property type="match status" value="1"/>
</dbReference>
<evidence type="ECO:0000256" key="15">
    <source>
        <dbReference type="SAM" id="SignalP"/>
    </source>
</evidence>
<organism evidence="17 18">
    <name type="scientific">Eruca vesicaria subsp. sativa</name>
    <name type="common">Garden rocket</name>
    <name type="synonym">Eruca sativa</name>
    <dbReference type="NCBI Taxonomy" id="29727"/>
    <lineage>
        <taxon>Eukaryota</taxon>
        <taxon>Viridiplantae</taxon>
        <taxon>Streptophyta</taxon>
        <taxon>Embryophyta</taxon>
        <taxon>Tracheophyta</taxon>
        <taxon>Spermatophyta</taxon>
        <taxon>Magnoliopsida</taxon>
        <taxon>eudicotyledons</taxon>
        <taxon>Gunneridae</taxon>
        <taxon>Pentapetalae</taxon>
        <taxon>rosids</taxon>
        <taxon>malvids</taxon>
        <taxon>Brassicales</taxon>
        <taxon>Brassicaceae</taxon>
        <taxon>Brassiceae</taxon>
        <taxon>Eruca</taxon>
    </lineage>
</organism>
<dbReference type="InterPro" id="IPR000719">
    <property type="entry name" value="Prot_kinase_dom"/>
</dbReference>
<dbReference type="GO" id="GO:0016020">
    <property type="term" value="C:membrane"/>
    <property type="evidence" value="ECO:0007669"/>
    <property type="project" value="UniProtKB-SubCell"/>
</dbReference>
<evidence type="ECO:0000313" key="17">
    <source>
        <dbReference type="EMBL" id="CAH8305262.1"/>
    </source>
</evidence>
<accession>A0ABC8J541</accession>
<comment type="subcellular location">
    <subcellularLocation>
        <location evidence="1">Membrane</location>
        <topology evidence="1">Single-pass type I membrane protein</topology>
    </subcellularLocation>
</comment>
<comment type="catalytic activity">
    <reaction evidence="12">
        <text>L-seryl-[protein] + ATP = O-phospho-L-seryl-[protein] + ADP + H(+)</text>
        <dbReference type="Rhea" id="RHEA:17989"/>
        <dbReference type="Rhea" id="RHEA-COMP:9863"/>
        <dbReference type="Rhea" id="RHEA-COMP:11604"/>
        <dbReference type="ChEBI" id="CHEBI:15378"/>
        <dbReference type="ChEBI" id="CHEBI:29999"/>
        <dbReference type="ChEBI" id="CHEBI:30616"/>
        <dbReference type="ChEBI" id="CHEBI:83421"/>
        <dbReference type="ChEBI" id="CHEBI:456216"/>
    </reaction>
</comment>
<evidence type="ECO:0000259" key="16">
    <source>
        <dbReference type="PROSITE" id="PS50011"/>
    </source>
</evidence>
<keyword evidence="9 14" id="KW-0472">Membrane</keyword>
<keyword evidence="7" id="KW-0067">ATP-binding</keyword>
<evidence type="ECO:0000256" key="5">
    <source>
        <dbReference type="ARBA" id="ARBA00022741"/>
    </source>
</evidence>
<dbReference type="EMBL" id="CAKOAT010060822">
    <property type="protein sequence ID" value="CAH8305262.1"/>
    <property type="molecule type" value="Genomic_DNA"/>
</dbReference>
<dbReference type="Gene3D" id="1.10.510.10">
    <property type="entry name" value="Transferase(Phosphotransferase) domain 1"/>
    <property type="match status" value="1"/>
</dbReference>
<feature type="transmembrane region" description="Helical" evidence="14">
    <location>
        <begin position="289"/>
        <end position="310"/>
    </location>
</feature>
<dbReference type="Pfam" id="PF13947">
    <property type="entry name" value="GUB_WAK_bind"/>
    <property type="match status" value="1"/>
</dbReference>
<sequence>MLLSPQKYVLVCFVIFTALSISTRQQSRTDCQSSTCGTVRIEQPFATSSDCVHEGKFLLRCDEKEKKLFLNSSNLEVLSISFDDGEVEVLMNVISICNHKEADGGNKDRSIDNAGFVFSNKNQLFLVGCDFYINYYSTSRVDGTTSFTCDTHCDSLPPRDKSCSGYNGCCRTPVFNLQSKITVSRGNYIGWSSSDPCKYVFMVKDGYFNFSASEDLKNLRNITRFPVILDWIVRGTCEETENTNLCGENSKCTTIANLTDCYGYGMSANQMLNLAGRIKPARKLMESSVIVIGCLVFVVGVCCILLKLIFRQVAKLKERRFESNGGVLLAQRLLESPNQCIKIFSEDEIMKATHEASFLGRGGQGVVFRATLPDNVEVAIKRSRNWDPDQAGQFVNEIILLSQISHPNVVRLLGCCLETPSPLLVYEYVPGGTLHDTLFGSSSLAWPDRLRIASEIAETLSYLHFSGPVPIVHRDIKPENILLTETLSVKLCDFGASRQVPNNTGQLTTLVQDAAFKENRLSEVMDQRVVTADNQAVIHQVALLGMSCTKMCGVERPDMRRVAEDLRGLQASRQVVQHEAGPSGTAFEIEEIE</sequence>
<keyword evidence="10" id="KW-1015">Disulfide bond</keyword>
<dbReference type="InterPro" id="IPR011009">
    <property type="entry name" value="Kinase-like_dom_sf"/>
</dbReference>
<evidence type="ECO:0000256" key="11">
    <source>
        <dbReference type="ARBA" id="ARBA00023180"/>
    </source>
</evidence>
<evidence type="ECO:0000256" key="10">
    <source>
        <dbReference type="ARBA" id="ARBA00023157"/>
    </source>
</evidence>
<dbReference type="PANTHER" id="PTHR27005">
    <property type="entry name" value="WALL-ASSOCIATED RECEPTOR KINASE-LIKE 21"/>
    <property type="match status" value="1"/>
</dbReference>
<protein>
    <recommendedName>
        <fullName evidence="16">Protein kinase domain-containing protein</fullName>
    </recommendedName>
</protein>
<dbReference type="PROSITE" id="PS50011">
    <property type="entry name" value="PROTEIN_KINASE_DOM"/>
    <property type="match status" value="1"/>
</dbReference>
<dbReference type="Proteomes" id="UP001642260">
    <property type="component" value="Unassembled WGS sequence"/>
</dbReference>
<evidence type="ECO:0000256" key="9">
    <source>
        <dbReference type="ARBA" id="ARBA00023136"/>
    </source>
</evidence>
<comment type="catalytic activity">
    <reaction evidence="13">
        <text>L-threonyl-[protein] + ATP = O-phospho-L-threonyl-[protein] + ADP + H(+)</text>
        <dbReference type="Rhea" id="RHEA:46608"/>
        <dbReference type="Rhea" id="RHEA-COMP:11060"/>
        <dbReference type="Rhea" id="RHEA-COMP:11605"/>
        <dbReference type="ChEBI" id="CHEBI:15378"/>
        <dbReference type="ChEBI" id="CHEBI:30013"/>
        <dbReference type="ChEBI" id="CHEBI:30616"/>
        <dbReference type="ChEBI" id="CHEBI:61977"/>
        <dbReference type="ChEBI" id="CHEBI:456216"/>
    </reaction>
</comment>
<feature type="signal peptide" evidence="15">
    <location>
        <begin position="1"/>
        <end position="25"/>
    </location>
</feature>
<dbReference type="PANTHER" id="PTHR27005:SF359">
    <property type="entry name" value="PROTEIN KINASE DOMAIN-CONTAINING PROTEIN"/>
    <property type="match status" value="1"/>
</dbReference>
<keyword evidence="5" id="KW-0547">Nucleotide-binding</keyword>
<keyword evidence="11" id="KW-0325">Glycoprotein</keyword>
<dbReference type="SMART" id="SM00220">
    <property type="entry name" value="S_TKc"/>
    <property type="match status" value="1"/>
</dbReference>
<dbReference type="InterPro" id="IPR045274">
    <property type="entry name" value="WAK-like"/>
</dbReference>
<keyword evidence="4 15" id="KW-0732">Signal</keyword>
<evidence type="ECO:0000256" key="6">
    <source>
        <dbReference type="ARBA" id="ARBA00022777"/>
    </source>
</evidence>
<evidence type="ECO:0000256" key="12">
    <source>
        <dbReference type="ARBA" id="ARBA00047558"/>
    </source>
</evidence>
<keyword evidence="6" id="KW-0418">Kinase</keyword>
<proteinExistence type="predicted"/>
<evidence type="ECO:0000256" key="8">
    <source>
        <dbReference type="ARBA" id="ARBA00022989"/>
    </source>
</evidence>
<dbReference type="Gene3D" id="3.30.200.20">
    <property type="entry name" value="Phosphorylase Kinase, domain 1"/>
    <property type="match status" value="1"/>
</dbReference>
<name>A0ABC8J541_ERUVS</name>
<keyword evidence="8 14" id="KW-1133">Transmembrane helix</keyword>
<dbReference type="InterPro" id="IPR008271">
    <property type="entry name" value="Ser/Thr_kinase_AS"/>
</dbReference>
<dbReference type="AlphaFoldDB" id="A0ABC8J541"/>
<gene>
    <name evidence="17" type="ORF">ERUC_LOCUS3821</name>
</gene>
<keyword evidence="2" id="KW-0597">Phosphoprotein</keyword>
<evidence type="ECO:0000256" key="1">
    <source>
        <dbReference type="ARBA" id="ARBA00004479"/>
    </source>
</evidence>
<dbReference type="Pfam" id="PF00069">
    <property type="entry name" value="Pkinase"/>
    <property type="match status" value="1"/>
</dbReference>
<keyword evidence="6" id="KW-0808">Transferase</keyword>
<keyword evidence="18" id="KW-1185">Reference proteome</keyword>
<dbReference type="SUPFAM" id="SSF56112">
    <property type="entry name" value="Protein kinase-like (PK-like)"/>
    <property type="match status" value="1"/>
</dbReference>
<comment type="caution">
    <text evidence="17">The sequence shown here is derived from an EMBL/GenBank/DDBJ whole genome shotgun (WGS) entry which is preliminary data.</text>
</comment>
<dbReference type="InterPro" id="IPR025287">
    <property type="entry name" value="WAK_GUB"/>
</dbReference>
<evidence type="ECO:0000256" key="14">
    <source>
        <dbReference type="SAM" id="Phobius"/>
    </source>
</evidence>
<evidence type="ECO:0000256" key="3">
    <source>
        <dbReference type="ARBA" id="ARBA00022692"/>
    </source>
</evidence>